<dbReference type="SUPFAM" id="SSF158694">
    <property type="entry name" value="UraD-Like"/>
    <property type="match status" value="1"/>
</dbReference>
<feature type="domain" description="Oxo-4-hydroxy-4-carboxy-5-ureidoimidazoline decarboxylase" evidence="2">
    <location>
        <begin position="12"/>
        <end position="171"/>
    </location>
</feature>
<dbReference type="Pfam" id="PF09349">
    <property type="entry name" value="OHCU_decarbox"/>
    <property type="match status" value="1"/>
</dbReference>
<dbReference type="InterPro" id="IPR036778">
    <property type="entry name" value="OHCU_decarboxylase_sf"/>
</dbReference>
<dbReference type="GO" id="GO:0006144">
    <property type="term" value="P:purine nucleobase metabolic process"/>
    <property type="evidence" value="ECO:0007669"/>
    <property type="project" value="UniProtKB-KW"/>
</dbReference>
<evidence type="ECO:0000256" key="1">
    <source>
        <dbReference type="ARBA" id="ARBA00022631"/>
    </source>
</evidence>
<proteinExistence type="predicted"/>
<evidence type="ECO:0000313" key="3">
    <source>
        <dbReference type="EMBL" id="OAF57621.1"/>
    </source>
</evidence>
<gene>
    <name evidence="3" type="ORF">VC83_05757</name>
</gene>
<dbReference type="eggNOG" id="ENOG502S48Z">
    <property type="taxonomic scope" value="Eukaryota"/>
</dbReference>
<dbReference type="OrthoDB" id="5398391at2759"/>
<dbReference type="EMBL" id="KV441399">
    <property type="protein sequence ID" value="OAF57621.1"/>
    <property type="molecule type" value="Genomic_DNA"/>
</dbReference>
<sequence length="176" mass="18908">MFPRPPATTLPSLSPSDQTHILDLLFEPSPPLRALSLPLFARPVLSYPALIAAIRSQLTALSTSGSPADAKQLDAILGAHPRLGAKKVDSAQSAAEQAQLGGGEEEARQLAALNAEYGAKFPGLRYVVFVNGRGRGEIMKNMRERIDRGDGGLEREEGIKAMCDIALDRAEKLLHQ</sequence>
<organism evidence="3">
    <name type="scientific">Pseudogymnoascus destructans</name>
    <dbReference type="NCBI Taxonomy" id="655981"/>
    <lineage>
        <taxon>Eukaryota</taxon>
        <taxon>Fungi</taxon>
        <taxon>Dikarya</taxon>
        <taxon>Ascomycota</taxon>
        <taxon>Pezizomycotina</taxon>
        <taxon>Leotiomycetes</taxon>
        <taxon>Thelebolales</taxon>
        <taxon>Thelebolaceae</taxon>
        <taxon>Pseudogymnoascus</taxon>
    </lineage>
</organism>
<dbReference type="GeneID" id="36288821"/>
<dbReference type="RefSeq" id="XP_024322909.1">
    <property type="nucleotide sequence ID" value="XM_024469371.1"/>
</dbReference>
<dbReference type="PANTHER" id="PTHR37987">
    <property type="entry name" value="CHROMOSOME 9, WHOLE GENOME SHOTGUN SEQUENCE"/>
    <property type="match status" value="1"/>
</dbReference>
<dbReference type="PANTHER" id="PTHR37987:SF1">
    <property type="entry name" value="OXO-4-HYDROXY-4-CARBOXY-5-UREIDOIMIDAZOLINE DECARBOXYLASE DOMAIN-CONTAINING PROTEIN"/>
    <property type="match status" value="1"/>
</dbReference>
<dbReference type="AlphaFoldDB" id="A0A177A8N6"/>
<dbReference type="Gene3D" id="1.10.3330.10">
    <property type="entry name" value="Oxo-4-hydroxy-4-carboxy-5-ureidoimidazoline decarboxylase"/>
    <property type="match status" value="1"/>
</dbReference>
<dbReference type="VEuPathDB" id="FungiDB:GMDG_04207"/>
<evidence type="ECO:0000259" key="2">
    <source>
        <dbReference type="Pfam" id="PF09349"/>
    </source>
</evidence>
<keyword evidence="1" id="KW-0659">Purine metabolism</keyword>
<dbReference type="Proteomes" id="UP000077154">
    <property type="component" value="Unassembled WGS sequence"/>
</dbReference>
<accession>A0A177A8N6</accession>
<protein>
    <recommendedName>
        <fullName evidence="2">Oxo-4-hydroxy-4-carboxy-5-ureidoimidazoline decarboxylase domain-containing protein</fullName>
    </recommendedName>
</protein>
<name>A0A177A8N6_9PEZI</name>
<dbReference type="InterPro" id="IPR018020">
    <property type="entry name" value="OHCU_decarboxylase"/>
</dbReference>
<reference evidence="3" key="1">
    <citation type="submission" date="2016-03" db="EMBL/GenBank/DDBJ databases">
        <title>Updated assembly of Pseudogymnoascus destructans, the fungus causing white-nose syndrome of bats.</title>
        <authorList>
            <person name="Palmer J.M."/>
            <person name="Drees K.P."/>
            <person name="Foster J.T."/>
            <person name="Lindner D.L."/>
        </authorList>
    </citation>
    <scope>NUCLEOTIDE SEQUENCE [LARGE SCALE GENOMIC DNA]</scope>
    <source>
        <strain evidence="3">20631-21</strain>
    </source>
</reference>